<accession>A0AAD6U360</accession>
<sequence length="383" mass="41402">MSILSQISTFFTTTLFWMYAFLLRPFTRRPSHHDSSVTPYPFAPDLETRVIDITCDSGGGVKTGKDLEQGLSVDTTGLFTLGVHTKTAASNHNHPQPATLGPYALSRRSSLSAQGAKGKMTFTAALSTVTNYARTSAAPHKCTPTKSDRENAQAPPRKITPLRQMPRYLNLTGTSPTKSGGSLKPPPGCGGSKSRRSTLAGPVERTAPRPRKSVSFATAESSPCISPAKPEQRRKTPGASIDFAARVRSAFYKRDDMFDDDVRHLFNRDSLISPSAACECDSEDEDDHSKPRPSRLPYLRDSTASWASASSSSGVSDSSAGHMFNDLLASVDRKYPGEWADIVQIAVGEKCEDRVVGSGKSYGGVRGGETPWSEVLCLEEYAV</sequence>
<feature type="compositionally biased region" description="Polar residues" evidence="1">
    <location>
        <begin position="215"/>
        <end position="224"/>
    </location>
</feature>
<protein>
    <submittedName>
        <fullName evidence="2">Uncharacterized protein</fullName>
    </submittedName>
</protein>
<dbReference type="AlphaFoldDB" id="A0AAD6U360"/>
<evidence type="ECO:0000256" key="1">
    <source>
        <dbReference type="SAM" id="MobiDB-lite"/>
    </source>
</evidence>
<reference evidence="2" key="1">
    <citation type="submission" date="2023-03" db="EMBL/GenBank/DDBJ databases">
        <title>Massive genome expansion in bonnet fungi (Mycena s.s.) driven by repeated elements and novel gene families across ecological guilds.</title>
        <authorList>
            <consortium name="Lawrence Berkeley National Laboratory"/>
            <person name="Harder C.B."/>
            <person name="Miyauchi S."/>
            <person name="Viragh M."/>
            <person name="Kuo A."/>
            <person name="Thoen E."/>
            <person name="Andreopoulos B."/>
            <person name="Lu D."/>
            <person name="Skrede I."/>
            <person name="Drula E."/>
            <person name="Henrissat B."/>
            <person name="Morin E."/>
            <person name="Kohler A."/>
            <person name="Barry K."/>
            <person name="LaButti K."/>
            <person name="Morin E."/>
            <person name="Salamov A."/>
            <person name="Lipzen A."/>
            <person name="Mereny Z."/>
            <person name="Hegedus B."/>
            <person name="Baldrian P."/>
            <person name="Stursova M."/>
            <person name="Weitz H."/>
            <person name="Taylor A."/>
            <person name="Grigoriev I.V."/>
            <person name="Nagy L.G."/>
            <person name="Martin F."/>
            <person name="Kauserud H."/>
        </authorList>
    </citation>
    <scope>NUCLEOTIDE SEQUENCE</scope>
    <source>
        <strain evidence="2">CBHHK173m</strain>
    </source>
</reference>
<comment type="caution">
    <text evidence="2">The sequence shown here is derived from an EMBL/GenBank/DDBJ whole genome shotgun (WGS) entry which is preliminary data.</text>
</comment>
<gene>
    <name evidence="2" type="ORF">B0H15DRAFT_930882</name>
</gene>
<feature type="compositionally biased region" description="Polar residues" evidence="1">
    <location>
        <begin position="171"/>
        <end position="180"/>
    </location>
</feature>
<evidence type="ECO:0000313" key="2">
    <source>
        <dbReference type="EMBL" id="KAJ7088826.1"/>
    </source>
</evidence>
<feature type="region of interest" description="Disordered" evidence="1">
    <location>
        <begin position="136"/>
        <end position="158"/>
    </location>
</feature>
<evidence type="ECO:0000313" key="3">
    <source>
        <dbReference type="Proteomes" id="UP001222325"/>
    </source>
</evidence>
<name>A0AAD6U360_9AGAR</name>
<organism evidence="2 3">
    <name type="scientific">Mycena belliarum</name>
    <dbReference type="NCBI Taxonomy" id="1033014"/>
    <lineage>
        <taxon>Eukaryota</taxon>
        <taxon>Fungi</taxon>
        <taxon>Dikarya</taxon>
        <taxon>Basidiomycota</taxon>
        <taxon>Agaricomycotina</taxon>
        <taxon>Agaricomycetes</taxon>
        <taxon>Agaricomycetidae</taxon>
        <taxon>Agaricales</taxon>
        <taxon>Marasmiineae</taxon>
        <taxon>Mycenaceae</taxon>
        <taxon>Mycena</taxon>
    </lineage>
</organism>
<keyword evidence="3" id="KW-1185">Reference proteome</keyword>
<dbReference type="EMBL" id="JARJCN010000025">
    <property type="protein sequence ID" value="KAJ7088826.1"/>
    <property type="molecule type" value="Genomic_DNA"/>
</dbReference>
<proteinExistence type="predicted"/>
<feature type="region of interest" description="Disordered" evidence="1">
    <location>
        <begin position="170"/>
        <end position="240"/>
    </location>
</feature>
<dbReference type="Proteomes" id="UP001222325">
    <property type="component" value="Unassembled WGS sequence"/>
</dbReference>
<feature type="region of interest" description="Disordered" evidence="1">
    <location>
        <begin position="277"/>
        <end position="298"/>
    </location>
</feature>